<dbReference type="EMBL" id="CAEZST010000002">
    <property type="protein sequence ID" value="CAB4540347.1"/>
    <property type="molecule type" value="Genomic_DNA"/>
</dbReference>
<dbReference type="AlphaFoldDB" id="A0A6J6BNW4"/>
<sequence>MTIQRVSSRLLGYDPEQVDGLLDRVRRQYENPNSRIVTPGMLAVAKFELVPGGYRFDEVDAAIAKIADDFEIREITERITRFGKTEIKKDVRKLIGQVSEVLAQPSKERFSPSKNGYKAKEVEKLISQLRILEGQLLGPEPMVLRTSELGSAKGGPNKSEVNEFLAMAVTALHTQRLLG</sequence>
<gene>
    <name evidence="1" type="ORF">UFOPK1503_00184</name>
    <name evidence="2" type="ORF">UFOPK1693_00611</name>
</gene>
<accession>A0A6J6BNW4</accession>
<protein>
    <submittedName>
        <fullName evidence="1">Unannotated protein</fullName>
    </submittedName>
</protein>
<reference evidence="1" key="1">
    <citation type="submission" date="2020-05" db="EMBL/GenBank/DDBJ databases">
        <authorList>
            <person name="Chiriac C."/>
            <person name="Salcher M."/>
            <person name="Ghai R."/>
            <person name="Kavagutti S V."/>
        </authorList>
    </citation>
    <scope>NUCLEOTIDE SEQUENCE</scope>
</reference>
<evidence type="ECO:0000313" key="2">
    <source>
        <dbReference type="EMBL" id="CAB4569767.1"/>
    </source>
</evidence>
<evidence type="ECO:0000313" key="1">
    <source>
        <dbReference type="EMBL" id="CAB4540347.1"/>
    </source>
</evidence>
<organism evidence="1">
    <name type="scientific">freshwater metagenome</name>
    <dbReference type="NCBI Taxonomy" id="449393"/>
    <lineage>
        <taxon>unclassified sequences</taxon>
        <taxon>metagenomes</taxon>
        <taxon>ecological metagenomes</taxon>
    </lineage>
</organism>
<proteinExistence type="predicted"/>
<name>A0A6J6BNW4_9ZZZZ</name>
<dbReference type="EMBL" id="CAEZTO010000005">
    <property type="protein sequence ID" value="CAB4569767.1"/>
    <property type="molecule type" value="Genomic_DNA"/>
</dbReference>